<feature type="domain" description="DSBA-like thioredoxin" evidence="1">
    <location>
        <begin position="3"/>
        <end position="203"/>
    </location>
</feature>
<dbReference type="PANTHER" id="PTHR13887">
    <property type="entry name" value="GLUTATHIONE S-TRANSFERASE KAPPA"/>
    <property type="match status" value="1"/>
</dbReference>
<evidence type="ECO:0000259" key="1">
    <source>
        <dbReference type="Pfam" id="PF01323"/>
    </source>
</evidence>
<keyword evidence="3" id="KW-1185">Reference proteome</keyword>
<dbReference type="SUPFAM" id="SSF52833">
    <property type="entry name" value="Thioredoxin-like"/>
    <property type="match status" value="1"/>
</dbReference>
<gene>
    <name evidence="2" type="ORF">KV203_02320</name>
</gene>
<dbReference type="PANTHER" id="PTHR13887:SF41">
    <property type="entry name" value="THIOREDOXIN SUPERFAMILY PROTEIN"/>
    <property type="match status" value="1"/>
</dbReference>
<organism evidence="2 3">
    <name type="scientific">Skermania pinensis</name>
    <dbReference type="NCBI Taxonomy" id="39122"/>
    <lineage>
        <taxon>Bacteria</taxon>
        <taxon>Bacillati</taxon>
        <taxon>Actinomycetota</taxon>
        <taxon>Actinomycetes</taxon>
        <taxon>Mycobacteriales</taxon>
        <taxon>Gordoniaceae</taxon>
        <taxon>Skermania</taxon>
    </lineage>
</organism>
<dbReference type="Gene3D" id="3.40.30.10">
    <property type="entry name" value="Glutaredoxin"/>
    <property type="match status" value="1"/>
</dbReference>
<dbReference type="RefSeq" id="WP_066466865.1">
    <property type="nucleotide sequence ID" value="NZ_CBCRUZ010000003.1"/>
</dbReference>
<dbReference type="EMBL" id="CP079105">
    <property type="protein sequence ID" value="QXQ14290.1"/>
    <property type="molecule type" value="Genomic_DNA"/>
</dbReference>
<proteinExistence type="predicted"/>
<dbReference type="InterPro" id="IPR036249">
    <property type="entry name" value="Thioredoxin-like_sf"/>
</dbReference>
<evidence type="ECO:0000313" key="3">
    <source>
        <dbReference type="Proteomes" id="UP000887023"/>
    </source>
</evidence>
<evidence type="ECO:0000313" key="2">
    <source>
        <dbReference type="EMBL" id="QXQ14290.1"/>
    </source>
</evidence>
<name>A0ABX8S8V7_9ACTN</name>
<reference evidence="2" key="1">
    <citation type="submission" date="2021-07" db="EMBL/GenBank/DDBJ databases">
        <title>Candidatus Kaistella beijingensis sp. nov. isolated from a municipal wastewater treatment plant is involved in sludge foaming.</title>
        <authorList>
            <person name="Song Y."/>
            <person name="Liu S.-J."/>
        </authorList>
    </citation>
    <scope>NUCLEOTIDE SEQUENCE</scope>
    <source>
        <strain evidence="2">DSM 43998</strain>
    </source>
</reference>
<accession>A0ABX8S8V7</accession>
<protein>
    <submittedName>
        <fullName evidence="2">DsbA family oxidoreductase</fullName>
    </submittedName>
</protein>
<sequence>MHIEIWSDVACPFSYLGDEYLRRALADFEHRSDVLVGVRSFELEPQASRDPQPMIPILAAKYRTSEAQMAEAQVEIATKAAEVGLPFDAGQVLVSNTLDAHRLIHLGSDHGMADQVRRRLMEAQFGGGVSMSDHDTIATLAIETGLPEHRVYEVLRSDEYLDAVREDERLAGELGVTGIPYFLFDEKYAVAGAQPIEFFQQVLGQVWAER</sequence>
<dbReference type="CDD" id="cd03024">
    <property type="entry name" value="DsbA_FrnE"/>
    <property type="match status" value="1"/>
</dbReference>
<dbReference type="Pfam" id="PF01323">
    <property type="entry name" value="DSBA"/>
    <property type="match status" value="1"/>
</dbReference>
<dbReference type="InterPro" id="IPR001853">
    <property type="entry name" value="DSBA-like_thioredoxin_dom"/>
</dbReference>
<dbReference type="Proteomes" id="UP000887023">
    <property type="component" value="Chromosome"/>
</dbReference>